<sequence>MSLRFLSGANIADKTITTDPRIIAITQNVDFLRSTVLSLYEGIIRPYLYFSNEEVNKIFKNDSSKSKFVFIHALNLHDYAYDKKV</sequence>
<dbReference type="Proteomes" id="UP001330434">
    <property type="component" value="Chromosome"/>
</dbReference>
<protein>
    <submittedName>
        <fullName evidence="1">Uncharacterized protein</fullName>
    </submittedName>
</protein>
<name>A0ABZ2C0G3_9PROT</name>
<keyword evidence="2" id="KW-1185">Reference proteome</keyword>
<evidence type="ECO:0000313" key="1">
    <source>
        <dbReference type="EMBL" id="WVX66019.1"/>
    </source>
</evidence>
<dbReference type="RefSeq" id="WP_338453603.1">
    <property type="nucleotide sequence ID" value="NZ_CP133270.1"/>
</dbReference>
<reference evidence="1 2" key="1">
    <citation type="journal article" date="2024" name="Environ. Microbiol.">
        <title>Novel evolutionary insights on the interactions of the Holosporales (Alphaproteobacteria) with eukaryotic hosts from comparative genomics.</title>
        <authorList>
            <person name="Giovannini M."/>
            <person name="Petroni G."/>
            <person name="Castelli M."/>
        </authorList>
    </citation>
    <scope>NUCLEOTIDE SEQUENCE [LARGE SCALE GENOMIC DNA]</scope>
    <source>
        <strain evidence="1 2">US_Bl 15I1</strain>
    </source>
</reference>
<proteinExistence type="predicted"/>
<dbReference type="EMBL" id="CP133270">
    <property type="protein sequence ID" value="WVX66019.1"/>
    <property type="molecule type" value="Genomic_DNA"/>
</dbReference>
<organism evidence="1 2">
    <name type="scientific">Candidatus Bealeia paramacronuclearis</name>
    <dbReference type="NCBI Taxonomy" id="1921001"/>
    <lineage>
        <taxon>Bacteria</taxon>
        <taxon>Pseudomonadati</taxon>
        <taxon>Pseudomonadota</taxon>
        <taxon>Alphaproteobacteria</taxon>
        <taxon>Holosporales</taxon>
        <taxon>Holosporaceae</taxon>
        <taxon>Candidatus Bealeia</taxon>
    </lineage>
</organism>
<evidence type="ECO:0000313" key="2">
    <source>
        <dbReference type="Proteomes" id="UP001330434"/>
    </source>
</evidence>
<accession>A0ABZ2C0G3</accession>
<gene>
    <name evidence="1" type="ORF">Bealeia1_00189</name>
</gene>